<evidence type="ECO:0000313" key="3">
    <source>
        <dbReference type="EMBL" id="TNC59637.1"/>
    </source>
</evidence>
<gene>
    <name evidence="3" type="ORF">FHG71_22635</name>
</gene>
<evidence type="ECO:0000256" key="2">
    <source>
        <dbReference type="ARBA" id="ARBA00023235"/>
    </source>
</evidence>
<dbReference type="InterPro" id="IPR012341">
    <property type="entry name" value="6hp_glycosidase-like_sf"/>
</dbReference>
<dbReference type="GO" id="GO:0016853">
    <property type="term" value="F:isomerase activity"/>
    <property type="evidence" value="ECO:0007669"/>
    <property type="project" value="UniProtKB-KW"/>
</dbReference>
<dbReference type="AlphaFoldDB" id="A0A5C4N398"/>
<dbReference type="Pfam" id="PF07221">
    <property type="entry name" value="GlcNAc_2-epim"/>
    <property type="match status" value="1"/>
</dbReference>
<proteinExistence type="inferred from homology"/>
<reference evidence="3 4" key="1">
    <citation type="submission" date="2019-06" db="EMBL/GenBank/DDBJ databases">
        <authorList>
            <person name="Jiang L."/>
        </authorList>
    </citation>
    <scope>NUCLEOTIDE SEQUENCE [LARGE SCALE GENOMIC DNA]</scope>
    <source>
        <strain evidence="3 4">YIM 48858</strain>
    </source>
</reference>
<name>A0A5C4N398_9RHOB</name>
<protein>
    <recommendedName>
        <fullName evidence="5">AGE family epimerase/isomerase</fullName>
    </recommendedName>
</protein>
<dbReference type="InterPro" id="IPR008928">
    <property type="entry name" value="6-hairpin_glycosidase_sf"/>
</dbReference>
<comment type="similarity">
    <text evidence="1">Belongs to the N-acylglucosamine 2-epimerase family.</text>
</comment>
<accession>A0A5C4N398</accession>
<dbReference type="InterPro" id="IPR010819">
    <property type="entry name" value="AGE/CE"/>
</dbReference>
<evidence type="ECO:0000256" key="1">
    <source>
        <dbReference type="ARBA" id="ARBA00008558"/>
    </source>
</evidence>
<comment type="caution">
    <text evidence="3">The sequence shown here is derived from an EMBL/GenBank/DDBJ whole genome shotgun (WGS) entry which is preliminary data.</text>
</comment>
<dbReference type="Gene3D" id="1.50.10.10">
    <property type="match status" value="1"/>
</dbReference>
<organism evidence="3 4">
    <name type="scientific">Rubellimicrobium roseum</name>
    <dbReference type="NCBI Taxonomy" id="687525"/>
    <lineage>
        <taxon>Bacteria</taxon>
        <taxon>Pseudomonadati</taxon>
        <taxon>Pseudomonadota</taxon>
        <taxon>Alphaproteobacteria</taxon>
        <taxon>Rhodobacterales</taxon>
        <taxon>Roseobacteraceae</taxon>
        <taxon>Rubellimicrobium</taxon>
    </lineage>
</organism>
<evidence type="ECO:0000313" key="4">
    <source>
        <dbReference type="Proteomes" id="UP000305709"/>
    </source>
</evidence>
<dbReference type="PANTHER" id="PTHR15108">
    <property type="entry name" value="N-ACYLGLUCOSAMINE-2-EPIMERASE"/>
    <property type="match status" value="1"/>
</dbReference>
<dbReference type="Proteomes" id="UP000305709">
    <property type="component" value="Unassembled WGS sequence"/>
</dbReference>
<evidence type="ECO:0008006" key="5">
    <source>
        <dbReference type="Google" id="ProtNLM"/>
    </source>
</evidence>
<keyword evidence="2" id="KW-0413">Isomerase</keyword>
<sequence length="263" mass="29578">MVERPVHRRWLLGEAERLITLFQRSAANPAGGFFNLAEDGRPLAEAGPHGSRRKLHETTRMVHCFAIAHQLGLPGADRLIDHGMDFLWNSHRDARDGGYFWEVDGEGPTNPTKQAYGHAFVILAASSALVVGHPDARRLLDDATGVLLQWFWDDAAGATTEEYARDWQSLDTYRGQNSNMHLTEALMAAFEATSEARWLDMAERIAGLIIDRHARAQRWRVAEHFTEGWEVDRVYEGDPMFRPAGTTPGHALEWSRLLGLVDV</sequence>
<dbReference type="EMBL" id="VDFV01000098">
    <property type="protein sequence ID" value="TNC59637.1"/>
    <property type="molecule type" value="Genomic_DNA"/>
</dbReference>
<dbReference type="GO" id="GO:0005975">
    <property type="term" value="P:carbohydrate metabolic process"/>
    <property type="evidence" value="ECO:0007669"/>
    <property type="project" value="InterPro"/>
</dbReference>
<dbReference type="SUPFAM" id="SSF48208">
    <property type="entry name" value="Six-hairpin glycosidases"/>
    <property type="match status" value="1"/>
</dbReference>
<dbReference type="OrthoDB" id="9806359at2"/>
<keyword evidence="4" id="KW-1185">Reference proteome</keyword>